<proteinExistence type="predicted"/>
<gene>
    <name evidence="1" type="ORF">S01H1_49640</name>
</gene>
<comment type="caution">
    <text evidence="1">The sequence shown here is derived from an EMBL/GenBank/DDBJ whole genome shotgun (WGS) entry which is preliminary data.</text>
</comment>
<evidence type="ECO:0008006" key="2">
    <source>
        <dbReference type="Google" id="ProtNLM"/>
    </source>
</evidence>
<dbReference type="EMBL" id="BARS01031943">
    <property type="protein sequence ID" value="GAG23873.1"/>
    <property type="molecule type" value="Genomic_DNA"/>
</dbReference>
<dbReference type="InterPro" id="IPR003615">
    <property type="entry name" value="HNH_nuc"/>
</dbReference>
<organism evidence="1">
    <name type="scientific">marine sediment metagenome</name>
    <dbReference type="NCBI Taxonomy" id="412755"/>
    <lineage>
        <taxon>unclassified sequences</taxon>
        <taxon>metagenomes</taxon>
        <taxon>ecological metagenomes</taxon>
    </lineage>
</organism>
<reference evidence="1" key="1">
    <citation type="journal article" date="2014" name="Front. Microbiol.">
        <title>High frequency of phylogenetically diverse reductive dehalogenase-homologous genes in deep subseafloor sedimentary metagenomes.</title>
        <authorList>
            <person name="Kawai M."/>
            <person name="Futagami T."/>
            <person name="Toyoda A."/>
            <person name="Takaki Y."/>
            <person name="Nishi S."/>
            <person name="Hori S."/>
            <person name="Arai W."/>
            <person name="Tsubouchi T."/>
            <person name="Morono Y."/>
            <person name="Uchiyama I."/>
            <person name="Ito T."/>
            <person name="Fujiyama A."/>
            <person name="Inagaki F."/>
            <person name="Takami H."/>
        </authorList>
    </citation>
    <scope>NUCLEOTIDE SEQUENCE</scope>
    <source>
        <strain evidence="1">Expedition CK06-06</strain>
    </source>
</reference>
<accession>X0WH64</accession>
<name>X0WH64_9ZZZZ</name>
<dbReference type="Gene3D" id="1.10.30.50">
    <property type="match status" value="1"/>
</dbReference>
<protein>
    <recommendedName>
        <fullName evidence="2">HNH nuclease domain-containing protein</fullName>
    </recommendedName>
</protein>
<feature type="non-terminal residue" evidence="1">
    <location>
        <position position="55"/>
    </location>
</feature>
<dbReference type="CDD" id="cd00085">
    <property type="entry name" value="HNHc"/>
    <property type="match status" value="1"/>
</dbReference>
<dbReference type="AlphaFoldDB" id="X0WH64"/>
<evidence type="ECO:0000313" key="1">
    <source>
        <dbReference type="EMBL" id="GAG23873.1"/>
    </source>
</evidence>
<sequence>MKKELREQVYNKHSGLCAYSGTRLEDDWQPDHLLPIRNGGTNDIENLMPCQQILN</sequence>